<dbReference type="PANTHER" id="PTHR37577:SF1">
    <property type="entry name" value="INTEGRAL MEMBRANE PROTEIN"/>
    <property type="match status" value="1"/>
</dbReference>
<gene>
    <name evidence="3" type="ORF">B0J15DRAFT_66828</name>
</gene>
<name>A0A9P9GZ31_FUSSL</name>
<evidence type="ECO:0000256" key="2">
    <source>
        <dbReference type="SAM" id="Phobius"/>
    </source>
</evidence>
<feature type="transmembrane region" description="Helical" evidence="2">
    <location>
        <begin position="172"/>
        <end position="198"/>
    </location>
</feature>
<dbReference type="AlphaFoldDB" id="A0A9P9GZ31"/>
<evidence type="ECO:0000313" key="4">
    <source>
        <dbReference type="Proteomes" id="UP000736672"/>
    </source>
</evidence>
<feature type="transmembrane region" description="Helical" evidence="2">
    <location>
        <begin position="465"/>
        <end position="489"/>
    </location>
</feature>
<dbReference type="OrthoDB" id="5427664at2759"/>
<dbReference type="Proteomes" id="UP000736672">
    <property type="component" value="Unassembled WGS sequence"/>
</dbReference>
<feature type="transmembrane region" description="Helical" evidence="2">
    <location>
        <begin position="309"/>
        <end position="329"/>
    </location>
</feature>
<accession>A0A9P9GZ31</accession>
<keyword evidence="2" id="KW-0472">Membrane</keyword>
<organism evidence="3 4">
    <name type="scientific">Fusarium solani</name>
    <name type="common">Filamentous fungus</name>
    <dbReference type="NCBI Taxonomy" id="169388"/>
    <lineage>
        <taxon>Eukaryota</taxon>
        <taxon>Fungi</taxon>
        <taxon>Dikarya</taxon>
        <taxon>Ascomycota</taxon>
        <taxon>Pezizomycotina</taxon>
        <taxon>Sordariomycetes</taxon>
        <taxon>Hypocreomycetidae</taxon>
        <taxon>Hypocreales</taxon>
        <taxon>Nectriaceae</taxon>
        <taxon>Fusarium</taxon>
        <taxon>Fusarium solani species complex</taxon>
    </lineage>
</organism>
<feature type="transmembrane region" description="Helical" evidence="2">
    <location>
        <begin position="641"/>
        <end position="659"/>
    </location>
</feature>
<feature type="transmembrane region" description="Helical" evidence="2">
    <location>
        <begin position="22"/>
        <end position="48"/>
    </location>
</feature>
<feature type="transmembrane region" description="Helical" evidence="2">
    <location>
        <begin position="107"/>
        <end position="129"/>
    </location>
</feature>
<evidence type="ECO:0000313" key="3">
    <source>
        <dbReference type="EMBL" id="KAH7247936.1"/>
    </source>
</evidence>
<protein>
    <submittedName>
        <fullName evidence="3">Uncharacterized protein</fullName>
    </submittedName>
</protein>
<feature type="transmembrane region" description="Helical" evidence="2">
    <location>
        <begin position="566"/>
        <end position="587"/>
    </location>
</feature>
<keyword evidence="2" id="KW-1133">Transmembrane helix</keyword>
<feature type="transmembrane region" description="Helical" evidence="2">
    <location>
        <begin position="599"/>
        <end position="620"/>
    </location>
</feature>
<keyword evidence="4" id="KW-1185">Reference proteome</keyword>
<feature type="transmembrane region" description="Helical" evidence="2">
    <location>
        <begin position="432"/>
        <end position="453"/>
    </location>
</feature>
<dbReference type="PANTHER" id="PTHR37577">
    <property type="entry name" value="INTEGRAL MEMBRANE PROTEIN"/>
    <property type="match status" value="1"/>
</dbReference>
<evidence type="ECO:0000256" key="1">
    <source>
        <dbReference type="SAM" id="MobiDB-lite"/>
    </source>
</evidence>
<reference evidence="3" key="1">
    <citation type="journal article" date="2021" name="Nat. Commun.">
        <title>Genetic determinants of endophytism in the Arabidopsis root mycobiome.</title>
        <authorList>
            <person name="Mesny F."/>
            <person name="Miyauchi S."/>
            <person name="Thiergart T."/>
            <person name="Pickel B."/>
            <person name="Atanasova L."/>
            <person name="Karlsson M."/>
            <person name="Huettel B."/>
            <person name="Barry K.W."/>
            <person name="Haridas S."/>
            <person name="Chen C."/>
            <person name="Bauer D."/>
            <person name="Andreopoulos W."/>
            <person name="Pangilinan J."/>
            <person name="LaButti K."/>
            <person name="Riley R."/>
            <person name="Lipzen A."/>
            <person name="Clum A."/>
            <person name="Drula E."/>
            <person name="Henrissat B."/>
            <person name="Kohler A."/>
            <person name="Grigoriev I.V."/>
            <person name="Martin F.M."/>
            <person name="Hacquard S."/>
        </authorList>
    </citation>
    <scope>NUCLEOTIDE SEQUENCE</scope>
    <source>
        <strain evidence="3">FSSC 5 MPI-SDFR-AT-0091</strain>
    </source>
</reference>
<feature type="transmembrane region" description="Helical" evidence="2">
    <location>
        <begin position="141"/>
        <end position="160"/>
    </location>
</feature>
<proteinExistence type="predicted"/>
<feature type="transmembrane region" description="Helical" evidence="2">
    <location>
        <begin position="665"/>
        <end position="686"/>
    </location>
</feature>
<keyword evidence="2" id="KW-0812">Transmembrane</keyword>
<feature type="transmembrane region" description="Helical" evidence="2">
    <location>
        <begin position="218"/>
        <end position="238"/>
    </location>
</feature>
<sequence length="702" mass="78192">MSDTCKYNCSAHPTEINAYGDISGIGVTTAFFATAWIVVLLLISYYLVAYDPELDPFRKPGKKTLCQYPNAIDYVFLYAVRKLPGLRSLQKIDWPQYSQLESALNKCVMMFADIQISTGLAVMISGYIALSCGLQSYHWQLTVYLVWLGSLTHLAALSFLRNHLANSPRQLIWRVTAMFMIMVLLEVAVGLAGHFNWSEGPSKASDFAVCYFRERMDISSVAFETMLKTLILLIYGFFIRIAKMSKRFEGWLRGVAAQLSTKAMRIQHRDGEGSPPRDPQGSLNERPTLMSQTIHPLLIAGYSLLNIHINLLTSFLAEVYWLTLSAIWATRRFFKTRQLGPKEEDEWTFGQILPLLLVVAPLAAILEHFLPCQTLNSTRGQSPDQIALLTRNQSEADVRQDEAQDQPETDEAQVEAQDDVRVGLDHQHIHSIAYRGAFLLAVVAYIEVGIFFVADLSPGIKGPLIRLGVAFFVLNPLLQLLWIHCSLWISQISWSSVVRNTIRGAAFGASMSISVNEFLRVSMKSKSDNREPVYSSVTSYLALGGGVMLSVTTLGHNRNLEGERGLLFVLVCIIYPIALVGICALMTTVPGGIMVSGNGILELLCNIGFCLCLGLFYYGYEWLLESRGVTPKYAFYLRCGLLFWFPGSLVVLQLLAPIAPRTTVLTASIISSAAIWSLWGTIVSFFRSRRTVTQDESASSIS</sequence>
<comment type="caution">
    <text evidence="3">The sequence shown here is derived from an EMBL/GenBank/DDBJ whole genome shotgun (WGS) entry which is preliminary data.</text>
</comment>
<dbReference type="InterPro" id="IPR053018">
    <property type="entry name" value="Elsinochrome_Biosynth-Asso"/>
</dbReference>
<feature type="region of interest" description="Disordered" evidence="1">
    <location>
        <begin position="267"/>
        <end position="286"/>
    </location>
</feature>
<feature type="transmembrane region" description="Helical" evidence="2">
    <location>
        <begin position="349"/>
        <end position="370"/>
    </location>
</feature>
<dbReference type="EMBL" id="JAGTJS010000015">
    <property type="protein sequence ID" value="KAH7247936.1"/>
    <property type="molecule type" value="Genomic_DNA"/>
</dbReference>